<proteinExistence type="predicted"/>
<dbReference type="InterPro" id="IPR026838">
    <property type="entry name" value="YheC/D"/>
</dbReference>
<keyword evidence="2" id="KW-1185">Reference proteome</keyword>
<name>A0ABW0YHJ5_9BACI</name>
<gene>
    <name evidence="1" type="ORF">ACFPU1_03255</name>
</gene>
<evidence type="ECO:0000313" key="2">
    <source>
        <dbReference type="Proteomes" id="UP001596142"/>
    </source>
</evidence>
<comment type="caution">
    <text evidence="1">The sequence shown here is derived from an EMBL/GenBank/DDBJ whole genome shotgun (WGS) entry which is preliminary data.</text>
</comment>
<dbReference type="RefSeq" id="WP_385938538.1">
    <property type="nucleotide sequence ID" value="NZ_JBHSOZ010000003.1"/>
</dbReference>
<reference evidence="2" key="1">
    <citation type="journal article" date="2019" name="Int. J. Syst. Evol. Microbiol.">
        <title>The Global Catalogue of Microorganisms (GCM) 10K type strain sequencing project: providing services to taxonomists for standard genome sequencing and annotation.</title>
        <authorList>
            <consortium name="The Broad Institute Genomics Platform"/>
            <consortium name="The Broad Institute Genome Sequencing Center for Infectious Disease"/>
            <person name="Wu L."/>
            <person name="Ma J."/>
        </authorList>
    </citation>
    <scope>NUCLEOTIDE SEQUENCE [LARGE SCALE GENOMIC DNA]</scope>
    <source>
        <strain evidence="2">CECT 7184</strain>
    </source>
</reference>
<protein>
    <submittedName>
        <fullName evidence="1">YheC/YheD family protein</fullName>
    </submittedName>
</protein>
<dbReference type="Gene3D" id="3.30.470.20">
    <property type="entry name" value="ATP-grasp fold, B domain"/>
    <property type="match status" value="1"/>
</dbReference>
<dbReference type="Proteomes" id="UP001596142">
    <property type="component" value="Unassembled WGS sequence"/>
</dbReference>
<organism evidence="1 2">
    <name type="scientific">Thalassorhabdus alkalitolerans</name>
    <dbReference type="NCBI Taxonomy" id="2282697"/>
    <lineage>
        <taxon>Bacteria</taxon>
        <taxon>Bacillati</taxon>
        <taxon>Bacillota</taxon>
        <taxon>Bacilli</taxon>
        <taxon>Bacillales</taxon>
        <taxon>Bacillaceae</taxon>
        <taxon>Thalassorhabdus</taxon>
    </lineage>
</organism>
<evidence type="ECO:0000313" key="1">
    <source>
        <dbReference type="EMBL" id="MFC5711789.1"/>
    </source>
</evidence>
<dbReference type="SUPFAM" id="SSF56059">
    <property type="entry name" value="Glutathione synthetase ATP-binding domain-like"/>
    <property type="match status" value="1"/>
</dbReference>
<dbReference type="Pfam" id="PF14398">
    <property type="entry name" value="ATPgrasp_YheCD"/>
    <property type="match status" value="1"/>
</dbReference>
<dbReference type="EMBL" id="JBHSOZ010000003">
    <property type="protein sequence ID" value="MFC5711789.1"/>
    <property type="molecule type" value="Genomic_DNA"/>
</dbReference>
<accession>A0ABW0YHJ5</accession>
<sequence length="120" mass="14108">MKQKALPPAKLTRLMRELEQVSIEAAEYLDRFGTFGLLGELSIDFALDKENRLWIIEANGQPQKKIITKLDDEDSTIKIYKTPLEYGYYLFQNSLNHIEQMEKWVRTRPTQRIDLLFSSL</sequence>